<protein>
    <submittedName>
        <fullName evidence="1">Putative secreted protein</fullName>
    </submittedName>
</protein>
<proteinExistence type="predicted"/>
<dbReference type="AlphaFoldDB" id="A0A6B0U7V4"/>
<organism evidence="1">
    <name type="scientific">Ixodes ricinus</name>
    <name type="common">Common tick</name>
    <name type="synonym">Acarus ricinus</name>
    <dbReference type="NCBI Taxonomy" id="34613"/>
    <lineage>
        <taxon>Eukaryota</taxon>
        <taxon>Metazoa</taxon>
        <taxon>Ecdysozoa</taxon>
        <taxon>Arthropoda</taxon>
        <taxon>Chelicerata</taxon>
        <taxon>Arachnida</taxon>
        <taxon>Acari</taxon>
        <taxon>Parasitiformes</taxon>
        <taxon>Ixodida</taxon>
        <taxon>Ixodoidea</taxon>
        <taxon>Ixodidae</taxon>
        <taxon>Ixodinae</taxon>
        <taxon>Ixodes</taxon>
    </lineage>
</organism>
<accession>A0A6B0U7V4</accession>
<reference evidence="1" key="1">
    <citation type="submission" date="2019-12" db="EMBL/GenBank/DDBJ databases">
        <title>An insight into the sialome of adult female Ixodes ricinus ticks feeding for 6 days.</title>
        <authorList>
            <person name="Perner J."/>
            <person name="Ribeiro J.M.C."/>
        </authorList>
    </citation>
    <scope>NUCLEOTIDE SEQUENCE</scope>
    <source>
        <strain evidence="1">Semi-engorged</strain>
        <tissue evidence="1">Salivary glands</tissue>
    </source>
</reference>
<sequence>MDTSLTPLLAMKSSALFTLAILWKRILPRSGLGRVSPEITSSSSISFRPLRKSSSMLSIWVPALRRCELHHAVNVLRCCFSHAGSSSPSRSHSSSCSM</sequence>
<evidence type="ECO:0000313" key="1">
    <source>
        <dbReference type="EMBL" id="MXU87698.1"/>
    </source>
</evidence>
<dbReference type="EMBL" id="GIFC01005615">
    <property type="protein sequence ID" value="MXU87698.1"/>
    <property type="molecule type" value="Transcribed_RNA"/>
</dbReference>
<name>A0A6B0U7V4_IXORI</name>